<dbReference type="SUPFAM" id="SSF52833">
    <property type="entry name" value="Thioredoxin-like"/>
    <property type="match status" value="1"/>
</dbReference>
<dbReference type="InterPro" id="IPR038218">
    <property type="entry name" value="YuzD-like_sp"/>
</dbReference>
<dbReference type="InterPro" id="IPR036249">
    <property type="entry name" value="Thioredoxin-like_sf"/>
</dbReference>
<evidence type="ECO:0000313" key="1">
    <source>
        <dbReference type="EMBL" id="ADP33708.1"/>
    </source>
</evidence>
<accession>A0ABN3ZFR9</accession>
<dbReference type="Gene3D" id="3.40.30.30">
    <property type="entry name" value="Hypothetical protein sa0798"/>
    <property type="match status" value="1"/>
</dbReference>
<name>A0ABN3ZFR9_BACA1</name>
<organism evidence="1 2">
    <name type="scientific">Bacillus atrophaeus (strain 1942)</name>
    <dbReference type="NCBI Taxonomy" id="720555"/>
    <lineage>
        <taxon>Bacteria</taxon>
        <taxon>Bacillati</taxon>
        <taxon>Bacillota</taxon>
        <taxon>Bacilli</taxon>
        <taxon>Bacillales</taxon>
        <taxon>Bacillaceae</taxon>
        <taxon>Bacillus</taxon>
    </lineage>
</organism>
<dbReference type="Proteomes" id="UP000006867">
    <property type="component" value="Chromosome"/>
</dbReference>
<dbReference type="EMBL" id="CP002207">
    <property type="protein sequence ID" value="ADP33708.1"/>
    <property type="molecule type" value="Genomic_DNA"/>
</dbReference>
<gene>
    <name evidence="1" type="ordered locus">BATR1942_13930</name>
</gene>
<protein>
    <submittedName>
        <fullName evidence="1">Sulfur oxido-reduction management enzyme</fullName>
    </submittedName>
</protein>
<keyword evidence="2" id="KW-1185">Reference proteome</keyword>
<dbReference type="Pfam" id="PF07315">
    <property type="entry name" value="DUF1462"/>
    <property type="match status" value="1"/>
</dbReference>
<sequence length="146" mass="16917">MNTKTDFYTKKLPISVYYWQGGVPKRQEGKGALIMKKPVMLSVYGAETMCASCVNMPAAKDTYEWLEAALKRKYPGQPFKMAYIDIDEPPNDEHIKNLVQKIRDDEYFYPLVLVEDKIVGEGNPRLQDIYIEMEKHGYTAVKEKNR</sequence>
<proteinExistence type="predicted"/>
<dbReference type="InterPro" id="IPR009190">
    <property type="entry name" value="DUF1462"/>
</dbReference>
<evidence type="ECO:0000313" key="2">
    <source>
        <dbReference type="Proteomes" id="UP000006867"/>
    </source>
</evidence>
<reference evidence="1 2" key="1">
    <citation type="journal article" date="2011" name="Front. Microbiol.">
        <title>Genomic signatures of strain selection and enhancement in Bacillus atrophaeus var. globigii, a historical biowarfare simulant.</title>
        <authorList>
            <person name="Gibbons H.S."/>
            <person name="Broomall S.M."/>
            <person name="McNew L.A."/>
            <person name="Daligault H."/>
            <person name="Chapman C."/>
            <person name="Bruce D."/>
            <person name="Karavis M."/>
            <person name="Krepps M."/>
            <person name="McGregor P.A."/>
            <person name="Hong C."/>
            <person name="Park K.H."/>
            <person name="Akmal A."/>
            <person name="Feldman A."/>
            <person name="Lin J.S."/>
            <person name="Chang W.E."/>
            <person name="Higgs B.W."/>
            <person name="Demirev P."/>
            <person name="Lindquist J."/>
            <person name="Liem A."/>
            <person name="Fochler E."/>
            <person name="Read T.D."/>
            <person name="Tapia R."/>
            <person name="Johnson S."/>
            <person name="Bishop-Lilly K.A."/>
            <person name="Detter C."/>
            <person name="Han C."/>
            <person name="Sozhamannan S."/>
            <person name="Rosenzweig C.N."/>
            <person name="Skowronski E.W."/>
        </authorList>
    </citation>
    <scope>NUCLEOTIDE SEQUENCE [LARGE SCALE GENOMIC DNA]</scope>
    <source>
        <strain evidence="1 2">1942</strain>
    </source>
</reference>